<comment type="caution">
    <text evidence="1">The sequence shown here is derived from an EMBL/GenBank/DDBJ whole genome shotgun (WGS) entry which is preliminary data.</text>
</comment>
<dbReference type="EMBL" id="VDMD01000084">
    <property type="protein sequence ID" value="TRM55952.1"/>
    <property type="molecule type" value="Genomic_DNA"/>
</dbReference>
<accession>A0A550BTT3</accession>
<organism evidence="1 2">
    <name type="scientific">Schizophyllum amplum</name>
    <dbReference type="NCBI Taxonomy" id="97359"/>
    <lineage>
        <taxon>Eukaryota</taxon>
        <taxon>Fungi</taxon>
        <taxon>Dikarya</taxon>
        <taxon>Basidiomycota</taxon>
        <taxon>Agaricomycotina</taxon>
        <taxon>Agaricomycetes</taxon>
        <taxon>Agaricomycetidae</taxon>
        <taxon>Agaricales</taxon>
        <taxon>Schizophyllaceae</taxon>
        <taxon>Schizophyllum</taxon>
    </lineage>
</organism>
<sequence>MSSKWRRSRQPIASEHSEHSESSRWVIITDDNTTAALPWTSSTVSSASFSTASSTQASEPLFSALCTTTDRRPYGVTLNFYLFPYDRNASSVDTELDRVDHICGRHRHEIRGVKIKISTSRPAPWETDPLRLLCQKLQHLKRCRTLVYELTVPVQRVFIPGGLDLRFFGLLQIPGDPHGPKRIELMMEAFPRLCEVHVCSLGDPQQWRNIRPRSTVLKIHVANQVAVTADQLMEIFLKRAVELGIARITTSSTYQ</sequence>
<gene>
    <name evidence="1" type="ORF">BD626DRAFT_636149</name>
</gene>
<dbReference type="Proteomes" id="UP000320762">
    <property type="component" value="Unassembled WGS sequence"/>
</dbReference>
<name>A0A550BTT3_9AGAR</name>
<proteinExistence type="predicted"/>
<protein>
    <submittedName>
        <fullName evidence="1">Uncharacterized protein</fullName>
    </submittedName>
</protein>
<evidence type="ECO:0000313" key="1">
    <source>
        <dbReference type="EMBL" id="TRM55952.1"/>
    </source>
</evidence>
<keyword evidence="2" id="KW-1185">Reference proteome</keyword>
<dbReference type="AlphaFoldDB" id="A0A550BTT3"/>
<evidence type="ECO:0000313" key="2">
    <source>
        <dbReference type="Proteomes" id="UP000320762"/>
    </source>
</evidence>
<reference evidence="1 2" key="1">
    <citation type="journal article" date="2019" name="New Phytol.">
        <title>Comparative genomics reveals unique wood-decay strategies and fruiting body development in the Schizophyllaceae.</title>
        <authorList>
            <person name="Almasi E."/>
            <person name="Sahu N."/>
            <person name="Krizsan K."/>
            <person name="Balint B."/>
            <person name="Kovacs G.M."/>
            <person name="Kiss B."/>
            <person name="Cseklye J."/>
            <person name="Drula E."/>
            <person name="Henrissat B."/>
            <person name="Nagy I."/>
            <person name="Chovatia M."/>
            <person name="Adam C."/>
            <person name="LaButti K."/>
            <person name="Lipzen A."/>
            <person name="Riley R."/>
            <person name="Grigoriev I.V."/>
            <person name="Nagy L.G."/>
        </authorList>
    </citation>
    <scope>NUCLEOTIDE SEQUENCE [LARGE SCALE GENOMIC DNA]</scope>
    <source>
        <strain evidence="1 2">NL-1724</strain>
    </source>
</reference>